<evidence type="ECO:0000313" key="2">
    <source>
        <dbReference type="Proteomes" id="UP000294933"/>
    </source>
</evidence>
<accession>A0A4Y7QBR8</accession>
<gene>
    <name evidence="1" type="ORF">BD410DRAFT_62857</name>
</gene>
<reference evidence="1 2" key="1">
    <citation type="submission" date="2018-06" db="EMBL/GenBank/DDBJ databases">
        <title>A transcriptomic atlas of mushroom development highlights an independent origin of complex multicellularity.</title>
        <authorList>
            <consortium name="DOE Joint Genome Institute"/>
            <person name="Krizsan K."/>
            <person name="Almasi E."/>
            <person name="Merenyi Z."/>
            <person name="Sahu N."/>
            <person name="Viragh M."/>
            <person name="Koszo T."/>
            <person name="Mondo S."/>
            <person name="Kiss B."/>
            <person name="Balint B."/>
            <person name="Kues U."/>
            <person name="Barry K."/>
            <person name="Hegedus J.C."/>
            <person name="Henrissat B."/>
            <person name="Johnson J."/>
            <person name="Lipzen A."/>
            <person name="Ohm R."/>
            <person name="Nagy I."/>
            <person name="Pangilinan J."/>
            <person name="Yan J."/>
            <person name="Xiong Y."/>
            <person name="Grigoriev I.V."/>
            <person name="Hibbett D.S."/>
            <person name="Nagy L.G."/>
        </authorList>
    </citation>
    <scope>NUCLEOTIDE SEQUENCE [LARGE SCALE GENOMIC DNA]</scope>
    <source>
        <strain evidence="1 2">SZMC22713</strain>
    </source>
</reference>
<evidence type="ECO:0000313" key="1">
    <source>
        <dbReference type="EMBL" id="TDL24826.1"/>
    </source>
</evidence>
<protein>
    <submittedName>
        <fullName evidence="1">Uncharacterized protein</fullName>
    </submittedName>
</protein>
<proteinExistence type="predicted"/>
<organism evidence="1 2">
    <name type="scientific">Rickenella mellea</name>
    <dbReference type="NCBI Taxonomy" id="50990"/>
    <lineage>
        <taxon>Eukaryota</taxon>
        <taxon>Fungi</taxon>
        <taxon>Dikarya</taxon>
        <taxon>Basidiomycota</taxon>
        <taxon>Agaricomycotina</taxon>
        <taxon>Agaricomycetes</taxon>
        <taxon>Hymenochaetales</taxon>
        <taxon>Rickenellaceae</taxon>
        <taxon>Rickenella</taxon>
    </lineage>
</organism>
<keyword evidence="2" id="KW-1185">Reference proteome</keyword>
<name>A0A4Y7QBR8_9AGAM</name>
<dbReference type="AlphaFoldDB" id="A0A4Y7QBR8"/>
<dbReference type="EMBL" id="ML170165">
    <property type="protein sequence ID" value="TDL24826.1"/>
    <property type="molecule type" value="Genomic_DNA"/>
</dbReference>
<dbReference type="VEuPathDB" id="FungiDB:BD410DRAFT_62857"/>
<sequence length="218" mass="24590">MLVLNLRKNWLSQTLCHPALKLQRTLIPSGLETDGLVERRAGGANANPKPPRPSRLGASHAHGVQKIYLSHCDIPPPNEKLARIVDFLEGELNRTRSIRGGEYRCYWNDGLDWPPINSIPRDLIPGRRGGLPLQTFCYSIYADGSKRDSQVTLVHMRPFPRGSLSDHETNRADFVGHLIGQDDFECADFSHLADFLNIRATTFNSTPCKWVMFELCKL</sequence>
<dbReference type="Proteomes" id="UP000294933">
    <property type="component" value="Unassembled WGS sequence"/>
</dbReference>